<dbReference type="BioCyc" id="SCEL448385:SCE_RS38390-MONOMER"/>
<evidence type="ECO:0008006" key="9">
    <source>
        <dbReference type="Google" id="ProtNLM"/>
    </source>
</evidence>
<dbReference type="InterPro" id="IPR032808">
    <property type="entry name" value="DoxX"/>
</dbReference>
<keyword evidence="2 6" id="KW-0812">Transmembrane</keyword>
<comment type="subcellular location">
    <subcellularLocation>
        <location evidence="1">Membrane</location>
        <topology evidence="1">Multi-pass membrane protein</topology>
    </subcellularLocation>
</comment>
<proteinExistence type="predicted"/>
<feature type="region of interest" description="Disordered" evidence="5">
    <location>
        <begin position="1"/>
        <end position="30"/>
    </location>
</feature>
<feature type="compositionally biased region" description="Low complexity" evidence="5">
    <location>
        <begin position="18"/>
        <end position="30"/>
    </location>
</feature>
<feature type="transmembrane region" description="Helical" evidence="6">
    <location>
        <begin position="74"/>
        <end position="95"/>
    </location>
</feature>
<keyword evidence="3 6" id="KW-1133">Transmembrane helix</keyword>
<dbReference type="KEGG" id="scl:sce7491"/>
<dbReference type="STRING" id="448385.sce7491"/>
<feature type="transmembrane region" description="Helical" evidence="6">
    <location>
        <begin position="44"/>
        <end position="62"/>
    </location>
</feature>
<evidence type="ECO:0000256" key="2">
    <source>
        <dbReference type="ARBA" id="ARBA00022692"/>
    </source>
</evidence>
<dbReference type="AlphaFoldDB" id="A9F3Z6"/>
<organism evidence="7 8">
    <name type="scientific">Sorangium cellulosum (strain So ce56)</name>
    <name type="common">Polyangium cellulosum (strain So ce56)</name>
    <dbReference type="NCBI Taxonomy" id="448385"/>
    <lineage>
        <taxon>Bacteria</taxon>
        <taxon>Pseudomonadati</taxon>
        <taxon>Myxococcota</taxon>
        <taxon>Polyangia</taxon>
        <taxon>Polyangiales</taxon>
        <taxon>Polyangiaceae</taxon>
        <taxon>Sorangium</taxon>
    </lineage>
</organism>
<dbReference type="Pfam" id="PF13564">
    <property type="entry name" value="DoxX_2"/>
    <property type="match status" value="1"/>
</dbReference>
<feature type="transmembrane region" description="Helical" evidence="6">
    <location>
        <begin position="102"/>
        <end position="120"/>
    </location>
</feature>
<dbReference type="GO" id="GO:0016020">
    <property type="term" value="C:membrane"/>
    <property type="evidence" value="ECO:0007669"/>
    <property type="project" value="UniProtKB-SubCell"/>
</dbReference>
<dbReference type="Proteomes" id="UP000002139">
    <property type="component" value="Chromosome"/>
</dbReference>
<feature type="transmembrane region" description="Helical" evidence="6">
    <location>
        <begin position="126"/>
        <end position="146"/>
    </location>
</feature>
<evidence type="ECO:0000256" key="3">
    <source>
        <dbReference type="ARBA" id="ARBA00022989"/>
    </source>
</evidence>
<evidence type="ECO:0000313" key="8">
    <source>
        <dbReference type="Proteomes" id="UP000002139"/>
    </source>
</evidence>
<gene>
    <name evidence="7" type="ordered locus">sce7491</name>
</gene>
<dbReference type="eggNOG" id="COG3795">
    <property type="taxonomic scope" value="Bacteria"/>
</dbReference>
<evidence type="ECO:0000256" key="5">
    <source>
        <dbReference type="SAM" id="MobiDB-lite"/>
    </source>
</evidence>
<evidence type="ECO:0000256" key="1">
    <source>
        <dbReference type="ARBA" id="ARBA00004141"/>
    </source>
</evidence>
<dbReference type="RefSeq" id="WP_012240099.1">
    <property type="nucleotide sequence ID" value="NC_010162.1"/>
</dbReference>
<evidence type="ECO:0000313" key="7">
    <source>
        <dbReference type="EMBL" id="CAN97660.1"/>
    </source>
</evidence>
<keyword evidence="8" id="KW-1185">Reference proteome</keyword>
<sequence>MTAISTSIHHRDQDLTTGPRAEAPTSAAAPGAAPSRRALWAGRVLSGLGVLFLTFDAAVKVLQLFPADAATAQLGFPASLVPTLGYLQIACLVTYLIPRTAVLGAVLWTGYLGGAIAIHVRVGSPLFSHTLFPIYIAALLWAGLWLRDRRARALLASPASLDR</sequence>
<accession>A9F3Z6</accession>
<dbReference type="OrthoDB" id="9811373at2"/>
<evidence type="ECO:0000256" key="4">
    <source>
        <dbReference type="ARBA" id="ARBA00023136"/>
    </source>
</evidence>
<keyword evidence="4 6" id="KW-0472">Membrane</keyword>
<dbReference type="EMBL" id="AM746676">
    <property type="protein sequence ID" value="CAN97660.1"/>
    <property type="molecule type" value="Genomic_DNA"/>
</dbReference>
<evidence type="ECO:0000256" key="6">
    <source>
        <dbReference type="SAM" id="Phobius"/>
    </source>
</evidence>
<reference evidence="7 8" key="1">
    <citation type="journal article" date="2007" name="Nat. Biotechnol.">
        <title>Complete genome sequence of the myxobacterium Sorangium cellulosum.</title>
        <authorList>
            <person name="Schneiker S."/>
            <person name="Perlova O."/>
            <person name="Kaiser O."/>
            <person name="Gerth K."/>
            <person name="Alici A."/>
            <person name="Altmeyer M.O."/>
            <person name="Bartels D."/>
            <person name="Bekel T."/>
            <person name="Beyer S."/>
            <person name="Bode E."/>
            <person name="Bode H.B."/>
            <person name="Bolten C.J."/>
            <person name="Choudhuri J.V."/>
            <person name="Doss S."/>
            <person name="Elnakady Y.A."/>
            <person name="Frank B."/>
            <person name="Gaigalat L."/>
            <person name="Goesmann A."/>
            <person name="Groeger C."/>
            <person name="Gross F."/>
            <person name="Jelsbak L."/>
            <person name="Jelsbak L."/>
            <person name="Kalinowski J."/>
            <person name="Kegler C."/>
            <person name="Knauber T."/>
            <person name="Konietzny S."/>
            <person name="Kopp M."/>
            <person name="Krause L."/>
            <person name="Krug D."/>
            <person name="Linke B."/>
            <person name="Mahmud T."/>
            <person name="Martinez-Arias R."/>
            <person name="McHardy A.C."/>
            <person name="Merai M."/>
            <person name="Meyer F."/>
            <person name="Mormann S."/>
            <person name="Munoz-Dorado J."/>
            <person name="Perez J."/>
            <person name="Pradella S."/>
            <person name="Rachid S."/>
            <person name="Raddatz G."/>
            <person name="Rosenau F."/>
            <person name="Rueckert C."/>
            <person name="Sasse F."/>
            <person name="Scharfe M."/>
            <person name="Schuster S.C."/>
            <person name="Suen G."/>
            <person name="Treuner-Lange A."/>
            <person name="Velicer G.J."/>
            <person name="Vorholter F.-J."/>
            <person name="Weissman K.J."/>
            <person name="Welch R.D."/>
            <person name="Wenzel S.C."/>
            <person name="Whitworth D.E."/>
            <person name="Wilhelm S."/>
            <person name="Wittmann C."/>
            <person name="Bloecker H."/>
            <person name="Puehler A."/>
            <person name="Mueller R."/>
        </authorList>
    </citation>
    <scope>NUCLEOTIDE SEQUENCE [LARGE SCALE GENOMIC DNA]</scope>
    <source>
        <strain evidence="8">So ce56</strain>
    </source>
</reference>
<dbReference type="HOGENOM" id="CLU_120475_1_0_7"/>
<name>A9F3Z6_SORC5</name>
<protein>
    <recommendedName>
        <fullName evidence="9">DoxX family protein</fullName>
    </recommendedName>
</protein>